<protein>
    <submittedName>
        <fullName evidence="2">Uncharacterized protein</fullName>
    </submittedName>
</protein>
<reference evidence="2" key="1">
    <citation type="submission" date="2018-05" db="EMBL/GenBank/DDBJ databases">
        <authorList>
            <person name="Lanie J.A."/>
            <person name="Ng W.-L."/>
            <person name="Kazmierczak K.M."/>
            <person name="Andrzejewski T.M."/>
            <person name="Davidsen T.M."/>
            <person name="Wayne K.J."/>
            <person name="Tettelin H."/>
            <person name="Glass J.I."/>
            <person name="Rusch D."/>
            <person name="Podicherti R."/>
            <person name="Tsui H.-C.T."/>
            <person name="Winkler M.E."/>
        </authorList>
    </citation>
    <scope>NUCLEOTIDE SEQUENCE</scope>
</reference>
<dbReference type="AlphaFoldDB" id="A0A382RQW1"/>
<feature type="compositionally biased region" description="Polar residues" evidence="1">
    <location>
        <begin position="1"/>
        <end position="10"/>
    </location>
</feature>
<evidence type="ECO:0000313" key="2">
    <source>
        <dbReference type="EMBL" id="SVC99328.1"/>
    </source>
</evidence>
<proteinExistence type="predicted"/>
<feature type="region of interest" description="Disordered" evidence="1">
    <location>
        <begin position="1"/>
        <end position="31"/>
    </location>
</feature>
<evidence type="ECO:0000256" key="1">
    <source>
        <dbReference type="SAM" id="MobiDB-lite"/>
    </source>
</evidence>
<dbReference type="EMBL" id="UINC01123092">
    <property type="protein sequence ID" value="SVC99328.1"/>
    <property type="molecule type" value="Genomic_DNA"/>
</dbReference>
<organism evidence="2">
    <name type="scientific">marine metagenome</name>
    <dbReference type="NCBI Taxonomy" id="408172"/>
    <lineage>
        <taxon>unclassified sequences</taxon>
        <taxon>metagenomes</taxon>
        <taxon>ecological metagenomes</taxon>
    </lineage>
</organism>
<gene>
    <name evidence="2" type="ORF">METZ01_LOCUS352182</name>
</gene>
<name>A0A382RQW1_9ZZZZ</name>
<accession>A0A382RQW1</accession>
<sequence length="139" mass="15948">VVEDNVSMTEVLSHMDPPGAKRGRGESGLKKEQRAKAAEVLEEDVQKIYEYWLLQFRPGRTRVPALDERRRLKVAAAIFDYGVNECLRAIDGCGASDFHMGRNKANKRYDDLELIFRDQNHIERFLSYLPDHETGGPAW</sequence>
<feature type="non-terminal residue" evidence="2">
    <location>
        <position position="1"/>
    </location>
</feature>